<reference evidence="2 3" key="1">
    <citation type="submission" date="2014-03" db="EMBL/GenBank/DDBJ databases">
        <title>Draft genome of the hookworm Oesophagostomum dentatum.</title>
        <authorList>
            <person name="Mitreva M."/>
        </authorList>
    </citation>
    <scope>NUCLEOTIDE SEQUENCE [LARGE SCALE GENOMIC DNA]</scope>
    <source>
        <strain evidence="2 3">OD-Hann</strain>
    </source>
</reference>
<evidence type="ECO:0000259" key="1">
    <source>
        <dbReference type="Pfam" id="PF00112"/>
    </source>
</evidence>
<gene>
    <name evidence="2" type="ORF">OESDEN_10380</name>
</gene>
<dbReference type="OrthoDB" id="5859020at2759"/>
<name>A0A0B1T0W0_OESDE</name>
<dbReference type="GO" id="GO:0008234">
    <property type="term" value="F:cysteine-type peptidase activity"/>
    <property type="evidence" value="ECO:0007669"/>
    <property type="project" value="InterPro"/>
</dbReference>
<dbReference type="GO" id="GO:0006508">
    <property type="term" value="P:proteolysis"/>
    <property type="evidence" value="ECO:0007669"/>
    <property type="project" value="InterPro"/>
</dbReference>
<dbReference type="SUPFAM" id="SSF54001">
    <property type="entry name" value="Cysteine proteinases"/>
    <property type="match status" value="1"/>
</dbReference>
<dbReference type="Gene3D" id="3.90.70.10">
    <property type="entry name" value="Cysteine proteinases"/>
    <property type="match status" value="1"/>
</dbReference>
<accession>A0A0B1T0W0</accession>
<feature type="domain" description="Peptidase C1A papain C-terminal" evidence="1">
    <location>
        <begin position="13"/>
        <end position="109"/>
    </location>
</feature>
<keyword evidence="3" id="KW-1185">Reference proteome</keyword>
<dbReference type="AlphaFoldDB" id="A0A0B1T0W0"/>
<proteinExistence type="predicted"/>
<dbReference type="EMBL" id="KN553769">
    <property type="protein sequence ID" value="KHJ89786.1"/>
    <property type="molecule type" value="Genomic_DNA"/>
</dbReference>
<evidence type="ECO:0000313" key="3">
    <source>
        <dbReference type="Proteomes" id="UP000053660"/>
    </source>
</evidence>
<dbReference type="InterPro" id="IPR038765">
    <property type="entry name" value="Papain-like_cys_pep_sf"/>
</dbReference>
<evidence type="ECO:0000313" key="2">
    <source>
        <dbReference type="EMBL" id="KHJ89786.1"/>
    </source>
</evidence>
<dbReference type="Pfam" id="PF00112">
    <property type="entry name" value="Peptidase_C1"/>
    <property type="match status" value="1"/>
</dbReference>
<sequence>MFSFATRKFGATFKVHFSDTDIIACCGKKCGILCKGGYTYKAFRYAIENGVCSGGRYGEKNVCKPYAFYPCGTHKGQKYYGPCPSKGFDDPKCRRTCKLRYPISYEKDKIYGESTK</sequence>
<protein>
    <recommendedName>
        <fullName evidence="1">Peptidase C1A papain C-terminal domain-containing protein</fullName>
    </recommendedName>
</protein>
<dbReference type="InterPro" id="IPR000668">
    <property type="entry name" value="Peptidase_C1A_C"/>
</dbReference>
<dbReference type="Proteomes" id="UP000053660">
    <property type="component" value="Unassembled WGS sequence"/>
</dbReference>
<organism evidence="2 3">
    <name type="scientific">Oesophagostomum dentatum</name>
    <name type="common">Nodular worm</name>
    <dbReference type="NCBI Taxonomy" id="61180"/>
    <lineage>
        <taxon>Eukaryota</taxon>
        <taxon>Metazoa</taxon>
        <taxon>Ecdysozoa</taxon>
        <taxon>Nematoda</taxon>
        <taxon>Chromadorea</taxon>
        <taxon>Rhabditida</taxon>
        <taxon>Rhabditina</taxon>
        <taxon>Rhabditomorpha</taxon>
        <taxon>Strongyloidea</taxon>
        <taxon>Strongylidae</taxon>
        <taxon>Oesophagostomum</taxon>
    </lineage>
</organism>